<evidence type="ECO:0000313" key="5">
    <source>
        <dbReference type="Proteomes" id="UP000054937"/>
    </source>
</evidence>
<dbReference type="Gene3D" id="1.10.8.270">
    <property type="entry name" value="putative rabgap domain of human tbc1 domain family member 14 like domains"/>
    <property type="match status" value="1"/>
</dbReference>
<proteinExistence type="predicted"/>
<reference evidence="4 5" key="1">
    <citation type="journal article" date="2015" name="Sci. Rep.">
        <title>Genome of the facultative scuticociliatosis pathogen Pseudocohnilembus persalinus provides insight into its virulence through horizontal gene transfer.</title>
        <authorList>
            <person name="Xiong J."/>
            <person name="Wang G."/>
            <person name="Cheng J."/>
            <person name="Tian M."/>
            <person name="Pan X."/>
            <person name="Warren A."/>
            <person name="Jiang C."/>
            <person name="Yuan D."/>
            <person name="Miao W."/>
        </authorList>
    </citation>
    <scope>NUCLEOTIDE SEQUENCE [LARGE SCALE GENOMIC DNA]</scope>
    <source>
        <strain evidence="4">36N120E</strain>
    </source>
</reference>
<comment type="caution">
    <text evidence="4">The sequence shown here is derived from an EMBL/GenBank/DDBJ whole genome shotgun (WGS) entry which is preliminary data.</text>
</comment>
<dbReference type="Gene3D" id="1.10.10.750">
    <property type="entry name" value="Ypt/Rab-GAP domain of gyp1p, domain 1"/>
    <property type="match status" value="1"/>
</dbReference>
<dbReference type="OrthoDB" id="26371at2759"/>
<sequence length="360" mass="43222">MQKINPTSIMNQHENYNNTNSNNELTQEDKKISKFNQLLDSPIIDYDQLKQLSWSGIPPQYRNKTWKVLLKYLPTNTQTQDLILQSKRNNYKDMVKQYFGEENEEKEEIEEEKDESEKKIYKQINDDAKRTCPDSPLFKEQRIYDILVRVLYIWNIRHPACGYVQGINDIATPFLIVFINEKCEINLENLDFVDPQKLENISQQEWLEIEADTYWCLTKILDGVLDNYTEKSPGIQKSFNKIKEMILRVDKELLEHLEEENIDFYTHYFKWIICLLLRQFNTRVSLRLFDTYLADDQGYSTFSEYLFIAIIMKYSNKLKQNNFEQIMTFLSDIPTLKWTEQDLEMCKAEASYYRYLFEQK</sequence>
<accession>A0A0V0R8T3</accession>
<feature type="coiled-coil region" evidence="1">
    <location>
        <begin position="95"/>
        <end position="126"/>
    </location>
</feature>
<dbReference type="EMBL" id="LDAU01000014">
    <property type="protein sequence ID" value="KRX10895.1"/>
    <property type="molecule type" value="Genomic_DNA"/>
</dbReference>
<dbReference type="FunFam" id="1.10.8.270:FF:000028">
    <property type="entry name" value="TBC domain containing protein"/>
    <property type="match status" value="1"/>
</dbReference>
<evidence type="ECO:0000313" key="4">
    <source>
        <dbReference type="EMBL" id="KRX10895.1"/>
    </source>
</evidence>
<feature type="compositionally biased region" description="Low complexity" evidence="2">
    <location>
        <begin position="11"/>
        <end position="23"/>
    </location>
</feature>
<name>A0A0V0R8T3_PSEPJ</name>
<feature type="region of interest" description="Disordered" evidence="2">
    <location>
        <begin position="1"/>
        <end position="25"/>
    </location>
</feature>
<dbReference type="Proteomes" id="UP000054937">
    <property type="component" value="Unassembled WGS sequence"/>
</dbReference>
<dbReference type="OMA" id="NMGEAVI"/>
<evidence type="ECO:0000259" key="3">
    <source>
        <dbReference type="PROSITE" id="PS50086"/>
    </source>
</evidence>
<dbReference type="SMART" id="SM00164">
    <property type="entry name" value="TBC"/>
    <property type="match status" value="1"/>
</dbReference>
<protein>
    <submittedName>
        <fullName evidence="4">Rab-GTPase-TBC domain</fullName>
    </submittedName>
</protein>
<organism evidence="4 5">
    <name type="scientific">Pseudocohnilembus persalinus</name>
    <name type="common">Ciliate</name>
    <dbReference type="NCBI Taxonomy" id="266149"/>
    <lineage>
        <taxon>Eukaryota</taxon>
        <taxon>Sar</taxon>
        <taxon>Alveolata</taxon>
        <taxon>Ciliophora</taxon>
        <taxon>Intramacronucleata</taxon>
        <taxon>Oligohymenophorea</taxon>
        <taxon>Scuticociliatia</taxon>
        <taxon>Philasterida</taxon>
        <taxon>Pseudocohnilembidae</taxon>
        <taxon>Pseudocohnilembus</taxon>
    </lineage>
</organism>
<feature type="domain" description="Rab-GAP TBC" evidence="3">
    <location>
        <begin position="56"/>
        <end position="296"/>
    </location>
</feature>
<gene>
    <name evidence="4" type="ORF">PPERSA_12177</name>
</gene>
<keyword evidence="5" id="KW-1185">Reference proteome</keyword>
<dbReference type="Gene3D" id="1.10.472.80">
    <property type="entry name" value="Ypt/Rab-GAP domain of gyp1p, domain 3"/>
    <property type="match status" value="1"/>
</dbReference>
<dbReference type="GO" id="GO:0005096">
    <property type="term" value="F:GTPase activator activity"/>
    <property type="evidence" value="ECO:0007669"/>
    <property type="project" value="TreeGrafter"/>
</dbReference>
<feature type="compositionally biased region" description="Polar residues" evidence="2">
    <location>
        <begin position="1"/>
        <end position="10"/>
    </location>
</feature>
<dbReference type="InterPro" id="IPR035969">
    <property type="entry name" value="Rab-GAP_TBC_sf"/>
</dbReference>
<dbReference type="SUPFAM" id="SSF47923">
    <property type="entry name" value="Ypt/Rab-GAP domain of gyp1p"/>
    <property type="match status" value="2"/>
</dbReference>
<dbReference type="InParanoid" id="A0A0V0R8T3"/>
<dbReference type="AlphaFoldDB" id="A0A0V0R8T3"/>
<evidence type="ECO:0000256" key="2">
    <source>
        <dbReference type="SAM" id="MobiDB-lite"/>
    </source>
</evidence>
<evidence type="ECO:0000256" key="1">
    <source>
        <dbReference type="SAM" id="Coils"/>
    </source>
</evidence>
<dbReference type="PANTHER" id="PTHR22957">
    <property type="entry name" value="TBC1 DOMAIN FAMILY MEMBER GTPASE-ACTIVATING PROTEIN"/>
    <property type="match status" value="1"/>
</dbReference>
<dbReference type="PROSITE" id="PS50086">
    <property type="entry name" value="TBC_RABGAP"/>
    <property type="match status" value="1"/>
</dbReference>
<keyword evidence="1" id="KW-0175">Coiled coil</keyword>
<dbReference type="PANTHER" id="PTHR22957:SF26">
    <property type="entry name" value="LD44506P"/>
    <property type="match status" value="1"/>
</dbReference>
<dbReference type="InterPro" id="IPR000195">
    <property type="entry name" value="Rab-GAP-TBC_dom"/>
</dbReference>
<dbReference type="Pfam" id="PF00566">
    <property type="entry name" value="RabGAP-TBC"/>
    <property type="match status" value="1"/>
</dbReference>